<reference evidence="3 4" key="1">
    <citation type="submission" date="2019-06" db="EMBL/GenBank/DDBJ databases">
        <authorList>
            <person name="Meng X."/>
        </authorList>
    </citation>
    <scope>NUCLEOTIDE SEQUENCE [LARGE SCALE GENOMIC DNA]</scope>
    <source>
        <strain evidence="3 4">M625</strain>
    </source>
</reference>
<keyword evidence="1" id="KW-0175">Coiled coil</keyword>
<evidence type="ECO:0000313" key="4">
    <source>
        <dbReference type="Proteomes" id="UP000315540"/>
    </source>
</evidence>
<sequence length="235" mass="27050">MIAKFLNSLEAILIPMLILLIAFVVDAGVLFYRVLPIDMNKDLKLFAAIMLGIAVAFPLLLTSVNSKLLKQKYNIGFPEIFGFCSFFMTLLFFDVFSEQIKSFNWYLTTVFMCLLLGLIDYLYAHLFVKKYNQINESERQKTHYLELQQESVSIHQDLKKSNEVLEKYHKELNETKTGLKEAIERLQQANEKLTCPHCSELQKSVSAYRNHIGACKHNPKNSSSLNGKIKINTIK</sequence>
<organism evidence="3 4">
    <name type="scientific">Aquimarina algicola</name>
    <dbReference type="NCBI Taxonomy" id="2589995"/>
    <lineage>
        <taxon>Bacteria</taxon>
        <taxon>Pseudomonadati</taxon>
        <taxon>Bacteroidota</taxon>
        <taxon>Flavobacteriia</taxon>
        <taxon>Flavobacteriales</taxon>
        <taxon>Flavobacteriaceae</taxon>
        <taxon>Aquimarina</taxon>
    </lineage>
</organism>
<dbReference type="Proteomes" id="UP000315540">
    <property type="component" value="Unassembled WGS sequence"/>
</dbReference>
<feature type="transmembrane region" description="Helical" evidence="2">
    <location>
        <begin position="105"/>
        <end position="124"/>
    </location>
</feature>
<dbReference type="RefSeq" id="WP_140593353.1">
    <property type="nucleotide sequence ID" value="NZ_VFWZ01000003.1"/>
</dbReference>
<name>A0A504JGX1_9FLAO</name>
<gene>
    <name evidence="3" type="ORF">FHK87_12460</name>
</gene>
<dbReference type="AlphaFoldDB" id="A0A504JGX1"/>
<keyword evidence="2" id="KW-0472">Membrane</keyword>
<feature type="transmembrane region" description="Helical" evidence="2">
    <location>
        <begin position="43"/>
        <end position="61"/>
    </location>
</feature>
<feature type="coiled-coil region" evidence="1">
    <location>
        <begin position="155"/>
        <end position="192"/>
    </location>
</feature>
<keyword evidence="2" id="KW-0812">Transmembrane</keyword>
<keyword evidence="4" id="KW-1185">Reference proteome</keyword>
<evidence type="ECO:0000256" key="1">
    <source>
        <dbReference type="SAM" id="Coils"/>
    </source>
</evidence>
<keyword evidence="2" id="KW-1133">Transmembrane helix</keyword>
<accession>A0A504JGX1</accession>
<comment type="caution">
    <text evidence="3">The sequence shown here is derived from an EMBL/GenBank/DDBJ whole genome shotgun (WGS) entry which is preliminary data.</text>
</comment>
<dbReference type="EMBL" id="VFWZ01000003">
    <property type="protein sequence ID" value="TPN86079.1"/>
    <property type="molecule type" value="Genomic_DNA"/>
</dbReference>
<protein>
    <submittedName>
        <fullName evidence="3">Uncharacterized protein</fullName>
    </submittedName>
</protein>
<feature type="transmembrane region" description="Helical" evidence="2">
    <location>
        <begin position="12"/>
        <end position="31"/>
    </location>
</feature>
<feature type="transmembrane region" description="Helical" evidence="2">
    <location>
        <begin position="73"/>
        <end position="93"/>
    </location>
</feature>
<evidence type="ECO:0000256" key="2">
    <source>
        <dbReference type="SAM" id="Phobius"/>
    </source>
</evidence>
<evidence type="ECO:0000313" key="3">
    <source>
        <dbReference type="EMBL" id="TPN86079.1"/>
    </source>
</evidence>
<proteinExistence type="predicted"/>